<evidence type="ECO:0000313" key="6">
    <source>
        <dbReference type="EMBL" id="CAD5118241.1"/>
    </source>
</evidence>
<dbReference type="GO" id="GO:0000981">
    <property type="term" value="F:DNA-binding transcription factor activity, RNA polymerase II-specific"/>
    <property type="evidence" value="ECO:0007669"/>
    <property type="project" value="TreeGrafter"/>
</dbReference>
<sequence length="559" mass="63280">MANPTSNDSGYSSPKAIGNEGKENDMNYTVEGKARSEYSSKIHNFSDRNVRPNISYREIVAKILLNSEKGEMSLREIVDKIAAEYAYYENSKRNWPSSVRHTLSVSDCFVKAGRAKGGRGYKWKIDESFIKFFRQGKFDIKSGSSSLSSCRQTSTPKIDRKSIELSRESPFLIEPITPFVNPTSFTKTPFVLQSETTYIESFDCLIPQLNKASWSSDEGTAFLNTEAYSYNKLMSPIDNYCLDNSLGVFRDCMYSIVCVSFYPNKSKSDFYGTCNQPPLICPFSWTNITVKGGPNRCLDVKCDKRCYIKFHLVHRNILLNPVTIKTNQFTKLFTGNIFQILPNVSRLKVEWMDDTDIISIAYRAMYCNPNKKSTICKSPLCMGNDNRHRGECRNASGQNICKKPLSLKVIITAVIGSLVCSLILVISLGCIRKFHVLERRNSDSQISNSDNTEQTHFMACALPAAAAAPPPPYDDITENSLPFDDLVQVVQHSEEGHSEVNNIRNLMEENYAIASEESQRERRKSFDSDTLLQELKTDDDNRSIFDDERVDISDMLPII</sequence>
<name>A0A7I8VR92_9ANNE</name>
<dbReference type="InterPro" id="IPR050211">
    <property type="entry name" value="FOX_domain-containing"/>
</dbReference>
<feature type="DNA-binding region" description="Fork-head" evidence="2">
    <location>
        <begin position="51"/>
        <end position="143"/>
    </location>
</feature>
<evidence type="ECO:0000256" key="2">
    <source>
        <dbReference type="PROSITE-ProRule" id="PRU00089"/>
    </source>
</evidence>
<dbReference type="GO" id="GO:0005634">
    <property type="term" value="C:nucleus"/>
    <property type="evidence" value="ECO:0007669"/>
    <property type="project" value="UniProtKB-SubCell"/>
</dbReference>
<protein>
    <submittedName>
        <fullName evidence="6">DgyrCDS6961</fullName>
    </submittedName>
</protein>
<comment type="caution">
    <text evidence="6">The sequence shown here is derived from an EMBL/GenBank/DDBJ whole genome shotgun (WGS) entry which is preliminary data.</text>
</comment>
<dbReference type="GO" id="GO:0030154">
    <property type="term" value="P:cell differentiation"/>
    <property type="evidence" value="ECO:0007669"/>
    <property type="project" value="TreeGrafter"/>
</dbReference>
<dbReference type="SMART" id="SM00339">
    <property type="entry name" value="FH"/>
    <property type="match status" value="1"/>
</dbReference>
<feature type="transmembrane region" description="Helical" evidence="4">
    <location>
        <begin position="409"/>
        <end position="431"/>
    </location>
</feature>
<accession>A0A7I8VR92</accession>
<keyword evidence="2" id="KW-0539">Nucleus</keyword>
<dbReference type="Proteomes" id="UP000549394">
    <property type="component" value="Unassembled WGS sequence"/>
</dbReference>
<keyword evidence="1 2" id="KW-0238">DNA-binding</keyword>
<evidence type="ECO:0000256" key="3">
    <source>
        <dbReference type="SAM" id="MobiDB-lite"/>
    </source>
</evidence>
<proteinExistence type="predicted"/>
<keyword evidence="4" id="KW-0812">Transmembrane</keyword>
<dbReference type="OrthoDB" id="5954824at2759"/>
<dbReference type="AlphaFoldDB" id="A0A7I8VR92"/>
<dbReference type="GO" id="GO:0009653">
    <property type="term" value="P:anatomical structure morphogenesis"/>
    <property type="evidence" value="ECO:0007669"/>
    <property type="project" value="TreeGrafter"/>
</dbReference>
<comment type="subcellular location">
    <subcellularLocation>
        <location evidence="2">Nucleus</location>
    </subcellularLocation>
</comment>
<reference evidence="6 7" key="1">
    <citation type="submission" date="2020-08" db="EMBL/GenBank/DDBJ databases">
        <authorList>
            <person name="Hejnol A."/>
        </authorList>
    </citation>
    <scope>NUCLEOTIDE SEQUENCE [LARGE SCALE GENOMIC DNA]</scope>
</reference>
<dbReference type="InterPro" id="IPR001766">
    <property type="entry name" value="Fork_head_dom"/>
</dbReference>
<evidence type="ECO:0000259" key="5">
    <source>
        <dbReference type="PROSITE" id="PS50039"/>
    </source>
</evidence>
<keyword evidence="4" id="KW-0472">Membrane</keyword>
<keyword evidence="4" id="KW-1133">Transmembrane helix</keyword>
<dbReference type="EMBL" id="CAJFCJ010000008">
    <property type="protein sequence ID" value="CAD5118241.1"/>
    <property type="molecule type" value="Genomic_DNA"/>
</dbReference>
<dbReference type="PANTHER" id="PTHR11829">
    <property type="entry name" value="FORKHEAD BOX PROTEIN"/>
    <property type="match status" value="1"/>
</dbReference>
<dbReference type="Gene3D" id="1.10.10.10">
    <property type="entry name" value="Winged helix-like DNA-binding domain superfamily/Winged helix DNA-binding domain"/>
    <property type="match status" value="1"/>
</dbReference>
<evidence type="ECO:0000256" key="1">
    <source>
        <dbReference type="ARBA" id="ARBA00023125"/>
    </source>
</evidence>
<dbReference type="PRINTS" id="PR00053">
    <property type="entry name" value="FORKHEAD"/>
</dbReference>
<feature type="domain" description="Fork-head" evidence="5">
    <location>
        <begin position="51"/>
        <end position="143"/>
    </location>
</feature>
<feature type="compositionally biased region" description="Polar residues" evidence="3">
    <location>
        <begin position="1"/>
        <end position="12"/>
    </location>
</feature>
<organism evidence="6 7">
    <name type="scientific">Dimorphilus gyrociliatus</name>
    <dbReference type="NCBI Taxonomy" id="2664684"/>
    <lineage>
        <taxon>Eukaryota</taxon>
        <taxon>Metazoa</taxon>
        <taxon>Spiralia</taxon>
        <taxon>Lophotrochozoa</taxon>
        <taxon>Annelida</taxon>
        <taxon>Polychaeta</taxon>
        <taxon>Polychaeta incertae sedis</taxon>
        <taxon>Dinophilidae</taxon>
        <taxon>Dimorphilus</taxon>
    </lineage>
</organism>
<gene>
    <name evidence="6" type="ORF">DGYR_LOCUS6653</name>
</gene>
<dbReference type="InterPro" id="IPR036390">
    <property type="entry name" value="WH_DNA-bd_sf"/>
</dbReference>
<keyword evidence="7" id="KW-1185">Reference proteome</keyword>
<dbReference type="GO" id="GO:0000978">
    <property type="term" value="F:RNA polymerase II cis-regulatory region sequence-specific DNA binding"/>
    <property type="evidence" value="ECO:0007669"/>
    <property type="project" value="TreeGrafter"/>
</dbReference>
<dbReference type="PANTHER" id="PTHR11829:SF343">
    <property type="entry name" value="FORK-HEAD DOMAIN-CONTAINING PROTEIN"/>
    <property type="match status" value="1"/>
</dbReference>
<dbReference type="PROSITE" id="PS50039">
    <property type="entry name" value="FORK_HEAD_3"/>
    <property type="match status" value="1"/>
</dbReference>
<evidence type="ECO:0000256" key="4">
    <source>
        <dbReference type="SAM" id="Phobius"/>
    </source>
</evidence>
<dbReference type="InterPro" id="IPR036388">
    <property type="entry name" value="WH-like_DNA-bd_sf"/>
</dbReference>
<feature type="region of interest" description="Disordered" evidence="3">
    <location>
        <begin position="1"/>
        <end position="26"/>
    </location>
</feature>
<dbReference type="SUPFAM" id="SSF46785">
    <property type="entry name" value="Winged helix' DNA-binding domain"/>
    <property type="match status" value="1"/>
</dbReference>
<dbReference type="Pfam" id="PF00250">
    <property type="entry name" value="Forkhead"/>
    <property type="match status" value="1"/>
</dbReference>
<evidence type="ECO:0000313" key="7">
    <source>
        <dbReference type="Proteomes" id="UP000549394"/>
    </source>
</evidence>